<keyword evidence="2" id="KW-1185">Reference proteome</keyword>
<dbReference type="EMBL" id="JAPDRQ010000015">
    <property type="protein sequence ID" value="KAJ9662440.1"/>
    <property type="molecule type" value="Genomic_DNA"/>
</dbReference>
<gene>
    <name evidence="1" type="ORF">H2198_001329</name>
</gene>
<dbReference type="Proteomes" id="UP001172386">
    <property type="component" value="Unassembled WGS sequence"/>
</dbReference>
<evidence type="ECO:0000313" key="2">
    <source>
        <dbReference type="Proteomes" id="UP001172386"/>
    </source>
</evidence>
<proteinExistence type="predicted"/>
<protein>
    <submittedName>
        <fullName evidence="1">Uncharacterized protein</fullName>
    </submittedName>
</protein>
<name>A0ACC3AHP1_9EURO</name>
<reference evidence="1" key="1">
    <citation type="submission" date="2022-10" db="EMBL/GenBank/DDBJ databases">
        <title>Culturing micro-colonial fungi from biological soil crusts in the Mojave desert and describing Neophaeococcomyces mojavensis, and introducing the new genera and species Taxawa tesnikishii.</title>
        <authorList>
            <person name="Kurbessoian T."/>
            <person name="Stajich J.E."/>
        </authorList>
    </citation>
    <scope>NUCLEOTIDE SEQUENCE</scope>
    <source>
        <strain evidence="1">JES_112</strain>
    </source>
</reference>
<evidence type="ECO:0000313" key="1">
    <source>
        <dbReference type="EMBL" id="KAJ9662440.1"/>
    </source>
</evidence>
<comment type="caution">
    <text evidence="1">The sequence shown here is derived from an EMBL/GenBank/DDBJ whole genome shotgun (WGS) entry which is preliminary data.</text>
</comment>
<organism evidence="1 2">
    <name type="scientific">Neophaeococcomyces mojaviensis</name>
    <dbReference type="NCBI Taxonomy" id="3383035"/>
    <lineage>
        <taxon>Eukaryota</taxon>
        <taxon>Fungi</taxon>
        <taxon>Dikarya</taxon>
        <taxon>Ascomycota</taxon>
        <taxon>Pezizomycotina</taxon>
        <taxon>Eurotiomycetes</taxon>
        <taxon>Chaetothyriomycetidae</taxon>
        <taxon>Chaetothyriales</taxon>
        <taxon>Chaetothyriales incertae sedis</taxon>
        <taxon>Neophaeococcomyces</taxon>
    </lineage>
</organism>
<sequence>MSYYQTLSFSDSPLPNPLERYRTPFSTFRLQWLSRGRLELEARRAEPRLRFLLGHAYMVENITNTMNRHRCDTSVSRRSSHNDGSAQDASRDTSEGHEYSTRTASWGISCSGASFPSENYPQSRGEATKEAKWSLLRVNTTEVEEDDQDSEDDSDYEDDSSDGDDEDDDEGKEDGEDREDVEDVYEACAQRVQVKTCGVSHGCEKKDSNAKPWTKSASDLTDSSDVVDQSSPNCAPVQKPLCKGRPVQWHKRSFCCHDSGQYLVQQPAISFWTLNHPTLEHAWWRAQGLPLVTPSLSLSPHIAQTKMSQVPDSPVDVRPN</sequence>
<accession>A0ACC3AHP1</accession>